<gene>
    <name evidence="1" type="ORF">BFJ68_g10388</name>
</gene>
<organism evidence="1 2">
    <name type="scientific">Fusarium oxysporum</name>
    <name type="common">Fusarium vascular wilt</name>
    <dbReference type="NCBI Taxonomy" id="5507"/>
    <lineage>
        <taxon>Eukaryota</taxon>
        <taxon>Fungi</taxon>
        <taxon>Dikarya</taxon>
        <taxon>Ascomycota</taxon>
        <taxon>Pezizomycotina</taxon>
        <taxon>Sordariomycetes</taxon>
        <taxon>Hypocreomycetidae</taxon>
        <taxon>Hypocreales</taxon>
        <taxon>Nectriaceae</taxon>
        <taxon>Fusarium</taxon>
        <taxon>Fusarium oxysporum species complex</taxon>
    </lineage>
</organism>
<evidence type="ECO:0000313" key="1">
    <source>
        <dbReference type="EMBL" id="RKL06384.1"/>
    </source>
</evidence>
<dbReference type="EMBL" id="MRCY01000055">
    <property type="protein sequence ID" value="RKL06384.1"/>
    <property type="molecule type" value="Genomic_DNA"/>
</dbReference>
<dbReference type="Proteomes" id="UP000285860">
    <property type="component" value="Unassembled WGS sequence"/>
</dbReference>
<reference evidence="1 2" key="1">
    <citation type="journal article" date="2018" name="Sci. Rep.">
        <title>Characterisation of pathogen-specific regions and novel effector candidates in Fusarium oxysporum f. sp. cepae.</title>
        <authorList>
            <person name="Armitage A.D."/>
            <person name="Taylor A."/>
            <person name="Sobczyk M.K."/>
            <person name="Baxter L."/>
            <person name="Greenfield B.P."/>
            <person name="Bates H.J."/>
            <person name="Wilson F."/>
            <person name="Jackson A.C."/>
            <person name="Ott S."/>
            <person name="Harrison R.J."/>
            <person name="Clarkson J.P."/>
        </authorList>
    </citation>
    <scope>NUCLEOTIDE SEQUENCE [LARGE SCALE GENOMIC DNA]</scope>
    <source>
        <strain evidence="1 2">Fo_A28</strain>
    </source>
</reference>
<dbReference type="AlphaFoldDB" id="A0A420QNW3"/>
<dbReference type="VEuPathDB" id="FungiDB:HZS61_010393"/>
<proteinExistence type="predicted"/>
<sequence>MFAELDSFYVWEMIDRNLRSIQFVYKLDRSELNETLRKLTGGVVGPKTEELVWTISKDDDENLITLRRTMFSVGEYGAAAAHGGLEELESPIWKNSSFEDEKYLVLECLGRAPNAELMK</sequence>
<name>A0A420QNW3_FUSOX</name>
<comment type="caution">
    <text evidence="1">The sequence shown here is derived from an EMBL/GenBank/DDBJ whole genome shotgun (WGS) entry which is preliminary data.</text>
</comment>
<protein>
    <submittedName>
        <fullName evidence="1">Uncharacterized protein</fullName>
    </submittedName>
</protein>
<accession>A0A420QNW3</accession>
<evidence type="ECO:0000313" key="2">
    <source>
        <dbReference type="Proteomes" id="UP000285860"/>
    </source>
</evidence>